<feature type="domain" description="Reverse transcriptase" evidence="5">
    <location>
        <begin position="1169"/>
        <end position="1444"/>
    </location>
</feature>
<feature type="compositionally biased region" description="Basic and acidic residues" evidence="3">
    <location>
        <begin position="21"/>
        <end position="31"/>
    </location>
</feature>
<protein>
    <submittedName>
        <fullName evidence="7">Uncharacterized protein LOC124295149</fullName>
    </submittedName>
</protein>
<organism evidence="6 7">
    <name type="scientific">Neodiprion lecontei</name>
    <name type="common">Redheaded pine sawfly</name>
    <dbReference type="NCBI Taxonomy" id="441921"/>
    <lineage>
        <taxon>Eukaryota</taxon>
        <taxon>Metazoa</taxon>
        <taxon>Ecdysozoa</taxon>
        <taxon>Arthropoda</taxon>
        <taxon>Hexapoda</taxon>
        <taxon>Insecta</taxon>
        <taxon>Pterygota</taxon>
        <taxon>Neoptera</taxon>
        <taxon>Endopterygota</taxon>
        <taxon>Hymenoptera</taxon>
        <taxon>Tenthredinoidea</taxon>
        <taxon>Diprionidae</taxon>
        <taxon>Diprioninae</taxon>
        <taxon>Neodiprion</taxon>
    </lineage>
</organism>
<evidence type="ECO:0000259" key="5">
    <source>
        <dbReference type="PROSITE" id="PS50878"/>
    </source>
</evidence>
<evidence type="ECO:0000313" key="7">
    <source>
        <dbReference type="RefSeq" id="XP_046599990.1"/>
    </source>
</evidence>
<dbReference type="InterPro" id="IPR005135">
    <property type="entry name" value="Endo/exonuclease/phosphatase"/>
</dbReference>
<reference evidence="7" key="1">
    <citation type="submission" date="2025-08" db="UniProtKB">
        <authorList>
            <consortium name="RefSeq"/>
        </authorList>
    </citation>
    <scope>IDENTIFICATION</scope>
    <source>
        <tissue evidence="7">Thorax and Abdomen</tissue>
    </source>
</reference>
<dbReference type="InterPro" id="IPR036691">
    <property type="entry name" value="Endo/exonu/phosph_ase_sf"/>
</dbReference>
<evidence type="ECO:0000256" key="2">
    <source>
        <dbReference type="SAM" id="Coils"/>
    </source>
</evidence>
<dbReference type="InterPro" id="IPR036875">
    <property type="entry name" value="Znf_CCHC_sf"/>
</dbReference>
<dbReference type="PANTHER" id="PTHR19446">
    <property type="entry name" value="REVERSE TRANSCRIPTASES"/>
    <property type="match status" value="1"/>
</dbReference>
<keyword evidence="1" id="KW-0862">Zinc</keyword>
<dbReference type="PROSITE" id="PS50158">
    <property type="entry name" value="ZF_CCHC"/>
    <property type="match status" value="1"/>
</dbReference>
<dbReference type="PROSITE" id="PS50878">
    <property type="entry name" value="RT_POL"/>
    <property type="match status" value="1"/>
</dbReference>
<feature type="region of interest" description="Disordered" evidence="3">
    <location>
        <begin position="702"/>
        <end position="724"/>
    </location>
</feature>
<evidence type="ECO:0000259" key="4">
    <source>
        <dbReference type="PROSITE" id="PS50158"/>
    </source>
</evidence>
<dbReference type="InterPro" id="IPR001878">
    <property type="entry name" value="Znf_CCHC"/>
</dbReference>
<dbReference type="Gene3D" id="3.60.10.10">
    <property type="entry name" value="Endonuclease/exonuclease/phosphatase"/>
    <property type="match status" value="1"/>
</dbReference>
<dbReference type="RefSeq" id="XP_046599990.1">
    <property type="nucleotide sequence ID" value="XM_046744034.1"/>
</dbReference>
<dbReference type="SMART" id="SM00343">
    <property type="entry name" value="ZnF_C2HC"/>
    <property type="match status" value="2"/>
</dbReference>
<evidence type="ECO:0000313" key="6">
    <source>
        <dbReference type="Proteomes" id="UP000829291"/>
    </source>
</evidence>
<evidence type="ECO:0000256" key="3">
    <source>
        <dbReference type="SAM" id="MobiDB-lite"/>
    </source>
</evidence>
<feature type="compositionally biased region" description="Basic and acidic residues" evidence="3">
    <location>
        <begin position="394"/>
        <end position="403"/>
    </location>
</feature>
<feature type="region of interest" description="Disordered" evidence="3">
    <location>
        <begin position="21"/>
        <end position="49"/>
    </location>
</feature>
<keyword evidence="1" id="KW-0479">Metal-binding</keyword>
<feature type="region of interest" description="Disordered" evidence="3">
    <location>
        <begin position="341"/>
        <end position="403"/>
    </location>
</feature>
<keyword evidence="1" id="KW-0863">Zinc-finger</keyword>
<gene>
    <name evidence="7" type="primary">LOC124295149</name>
</gene>
<dbReference type="Pfam" id="PF14529">
    <property type="entry name" value="Exo_endo_phos_2"/>
    <property type="match status" value="1"/>
</dbReference>
<sequence length="1961" mass="216240">MLQARAKWDAAAQYITKVLREKEAAERERRKTGQQPGRPAAGLEARPVDSSGYLHEVGSEISPANGAIRTEWAKVERLAHEHAAKQVRSGQPRPPATRPTEEGAMVRMTYGDVNYLGNNRAILYLKRRYGGTQQLVNSTSPLKMHPPWRDAVVLDGTVFTASCQCGSLAEHKRMFPHFRTTVENGATKSDWRGKQNETECEVFEVDPFARRTSIHRTPPPKRVTSMVVEMRKPAPVQTPLVLTDVEARKGDMQVDETASNGAIPRAVKGAARTMSCPDAMRNLQEASGREQLKTLVALIEGMKAFTSAHKNTHVALKEDVAKAAIVVRQVERAWAKMEGELAGDKGSRTSVNKATQTVRGQPQHEKTETTMPKPAGAEGKTSKRKEISPSAGTAEKRLCPEEKGQQEGWNLVVRRGRPKVAAATAPPAVPAKLAAEAPAKEGKRRPRKPVRPDAVLIKTAGGANYAEALRRVKSQVDPEKMGVHISAVRRTREGDMLLELKGPNGAQALKAAVIGVLGDQTKVSTLEPSMSIEIRDPDEVTSAEEVRLALSTVLKTPLEGVIRMRAGFRDTQVALTKVPERTARKLLALGRVKIGWTACRIRERISVDRCHRCQGYGHHAAQCLGKDNSQACRKCGEAGHKEKECPKTAPRCILCASNGARADHFSGSGRCSVFRDELNKAKLRHGRRSIAGVASTVAAKRDSVEARSNMPGVKGNTSTGPGDKPGVVILQVNLNRSHAAQDLLTQTAAAHGAGILIVSEPSGAGKQGNWMVDRRGDAAILATNNLHGTLTLEGKGEGSVWARTSGLTIYSCYFSPNVAPTDFEAQLHSLEASIRTARGKIIVAGDFNAKSPSWGSSKLDARGQAVTEFLARLDLLPINVGTEPTWYRESTGSRSVIDITTGSPEVVAEVKGWRVLEDETLSDHRYLCMDWVPGRRVERKGKWPEGGWMVRKLNKEAMASSFRKSGTRGTPEDTDAAGLMRRITTACDAAMPKTKPPRGRTALHWWSEEIAQLRRDCLRSRRKVQRERARGQGTDASLGIYQAAKKRLRAEIKASKERCWEELLRTIEEDPWGLPYKLITKKLGGTKQPDDPEVIERVLNELFPVHRTILAPREAGETEPPAPFTEAELKEAAKKLAGGKAPGPDGVPNEALAVAVESDPEAFLKAFNECLRTGRFHDDWKRQRLVLLPKGAPEEGGTQKYRPISLIYTTGKLLERMVHARLAEPVEEAGGLACRQYGFRRGRSTIQAIQDVVSIAREANARRGRHATPCLLALLDVKNAFNAVGHSAILEAMERKTSMPKYLLGMVASYLENRRLMYRTSEGVKTRLVTAGVPQGSVLGPLLWNLAYDDLLRMEMPEGVSTIGFADDIALLVTARTAELLEVTAGEAINRVWDWLHEKGLELAEKKTEVVVLTRRHKLRVNPIMVKGHQVRPAKSVKYLGVTVDAKLNFAEHVATAADKAMRTATALGRLMPNTGGPGYARRRLLAGVAYSVMLYGAPVWAEALKVARNRNRVDAVGRVCALRVTSAYRTASTAAVMVLAGLIPPHLMAEERRRIATAETGRGLHSKAAKARLRREEREMTIRRWDEEWTSGEKGTWTREAIPSVVPWVERRFGQLSFHLTQGLTGHGCFGEYLYRIGREATARCHHCDSPKDDVDHTWFRCPAWRGRRDRMRSVTGEVDGIADLVKVMLEAPRKWEAAEQYISGVLRNKEKEERERQGQQPRELPDRTTQRPAIRPVGRLRGGATECACDIPYAHSVCFRSGGLLQDQRAQDTGHLAGGGINATWTRVEDLAAEHADKLTRRGEPRPPAKTLTRVGAMVRMTYGDVNYLGNNRAILYLKRRYGGTQRLVNSTSPLKMHPPWRDAVVLDGTVFTASCQCGSLAEHKSMFPHYRTTVENGVTKSNWRVTVEAAKTDVAVKRGHHIRTAQSMLVRCGNSEVKADGWRGCTRQGARRHPPTNR</sequence>
<name>A0ABM3GI92_NEOLC</name>
<dbReference type="GeneID" id="124295149"/>
<feature type="compositionally biased region" description="Low complexity" evidence="3">
    <location>
        <begin position="421"/>
        <end position="437"/>
    </location>
</feature>
<dbReference type="SUPFAM" id="SSF57756">
    <property type="entry name" value="Retrovirus zinc finger-like domains"/>
    <property type="match status" value="1"/>
</dbReference>
<dbReference type="InterPro" id="IPR043502">
    <property type="entry name" value="DNA/RNA_pol_sf"/>
</dbReference>
<dbReference type="SUPFAM" id="SSF56219">
    <property type="entry name" value="DNase I-like"/>
    <property type="match status" value="1"/>
</dbReference>
<feature type="coiled-coil region" evidence="2">
    <location>
        <begin position="1010"/>
        <end position="1058"/>
    </location>
</feature>
<dbReference type="Proteomes" id="UP000829291">
    <property type="component" value="Chromosome 6"/>
</dbReference>
<evidence type="ECO:0000256" key="1">
    <source>
        <dbReference type="PROSITE-ProRule" id="PRU00047"/>
    </source>
</evidence>
<feature type="compositionally biased region" description="Polar residues" evidence="3">
    <location>
        <begin position="348"/>
        <end position="360"/>
    </location>
</feature>
<feature type="domain" description="CCHC-type" evidence="4">
    <location>
        <begin position="632"/>
        <end position="647"/>
    </location>
</feature>
<proteinExistence type="predicted"/>
<dbReference type="CDD" id="cd09077">
    <property type="entry name" value="R1-I-EN"/>
    <property type="match status" value="1"/>
</dbReference>
<accession>A0ABM3GI92</accession>
<dbReference type="Pfam" id="PF00078">
    <property type="entry name" value="RVT_1"/>
    <property type="match status" value="1"/>
</dbReference>
<dbReference type="SUPFAM" id="SSF56672">
    <property type="entry name" value="DNA/RNA polymerases"/>
    <property type="match status" value="1"/>
</dbReference>
<dbReference type="CDD" id="cd01650">
    <property type="entry name" value="RT_nLTR_like"/>
    <property type="match status" value="1"/>
</dbReference>
<feature type="compositionally biased region" description="Basic and acidic residues" evidence="3">
    <location>
        <begin position="1711"/>
        <end position="1731"/>
    </location>
</feature>
<feature type="region of interest" description="Disordered" evidence="3">
    <location>
        <begin position="1711"/>
        <end position="1740"/>
    </location>
</feature>
<dbReference type="InterPro" id="IPR000477">
    <property type="entry name" value="RT_dom"/>
</dbReference>
<feature type="region of interest" description="Disordered" evidence="3">
    <location>
        <begin position="421"/>
        <end position="451"/>
    </location>
</feature>
<dbReference type="Gene3D" id="4.10.60.10">
    <property type="entry name" value="Zinc finger, CCHC-type"/>
    <property type="match status" value="1"/>
</dbReference>
<keyword evidence="2" id="KW-0175">Coiled coil</keyword>
<keyword evidence="6" id="KW-1185">Reference proteome</keyword>